<feature type="transmembrane region" description="Helical" evidence="1">
    <location>
        <begin position="37"/>
        <end position="56"/>
    </location>
</feature>
<feature type="transmembrane region" description="Helical" evidence="1">
    <location>
        <begin position="294"/>
        <end position="319"/>
    </location>
</feature>
<organism evidence="2 3">
    <name type="scientific">Muricaecibacterium torontonense</name>
    <dbReference type="NCBI Taxonomy" id="3032871"/>
    <lineage>
        <taxon>Bacteria</taxon>
        <taxon>Bacillati</taxon>
        <taxon>Actinomycetota</taxon>
        <taxon>Coriobacteriia</taxon>
        <taxon>Coriobacteriales</taxon>
        <taxon>Atopobiaceae</taxon>
        <taxon>Muricaecibacterium</taxon>
    </lineage>
</organism>
<name>A0A4S2F7T8_9ACTN</name>
<proteinExistence type="predicted"/>
<feature type="transmembrane region" description="Helical" evidence="1">
    <location>
        <begin position="122"/>
        <end position="141"/>
    </location>
</feature>
<evidence type="ECO:0000313" key="2">
    <source>
        <dbReference type="EMBL" id="TGY63464.1"/>
    </source>
</evidence>
<dbReference type="AlphaFoldDB" id="A0A4S2F7T8"/>
<feature type="transmembrane region" description="Helical" evidence="1">
    <location>
        <begin position="339"/>
        <end position="358"/>
    </location>
</feature>
<dbReference type="Pfam" id="PF20176">
    <property type="entry name" value="DUF6541"/>
    <property type="match status" value="1"/>
</dbReference>
<reference evidence="2 3" key="1">
    <citation type="submission" date="2019-04" db="EMBL/GenBank/DDBJ databases">
        <title>Microbes associate with the intestines of laboratory mice.</title>
        <authorList>
            <person name="Navarre W."/>
            <person name="Wong E."/>
            <person name="Huang K."/>
            <person name="Tropini C."/>
            <person name="Ng K."/>
            <person name="Yu B."/>
        </authorList>
    </citation>
    <scope>NUCLEOTIDE SEQUENCE [LARGE SCALE GENOMIC DNA]</scope>
    <source>
        <strain evidence="2 3">NM07_P-09</strain>
    </source>
</reference>
<keyword evidence="1" id="KW-1133">Transmembrane helix</keyword>
<evidence type="ECO:0000256" key="1">
    <source>
        <dbReference type="SAM" id="Phobius"/>
    </source>
</evidence>
<feature type="transmembrane region" description="Helical" evidence="1">
    <location>
        <begin position="403"/>
        <end position="425"/>
    </location>
</feature>
<dbReference type="OrthoDB" id="3169698at2"/>
<evidence type="ECO:0000313" key="3">
    <source>
        <dbReference type="Proteomes" id="UP000310263"/>
    </source>
</evidence>
<dbReference type="InterPro" id="IPR046671">
    <property type="entry name" value="DUF6541"/>
</dbReference>
<feature type="transmembrane region" description="Helical" evidence="1">
    <location>
        <begin position="173"/>
        <end position="195"/>
    </location>
</feature>
<feature type="transmembrane region" description="Helical" evidence="1">
    <location>
        <begin position="253"/>
        <end position="273"/>
    </location>
</feature>
<accession>A0A4S2F7T8</accession>
<feature type="transmembrane region" description="Helical" evidence="1">
    <location>
        <begin position="365"/>
        <end position="383"/>
    </location>
</feature>
<comment type="caution">
    <text evidence="2">The sequence shown here is derived from an EMBL/GenBank/DDBJ whole genome shotgun (WGS) entry which is preliminary data.</text>
</comment>
<sequence length="652" mass="70235">MAPLAAGVLGLALVVSAAIFLIRKAHPWSVEIQEPSLPIMALYAVFGTLLFVGLFLNNAGGFDWFLQYNDNSAHLTRIKAMVDGATTSPVHSMMYGSNVRANQAPFSDGTSGVSAYTGFYPVAYHNLAALILASGVAPILVAQNAVNAIFCAVAFPLGVCVLLSQISRSDKQLLLCGSVTCGASYAFPLRALVIHQNYPNVVAFCLVPLVVCLLVSAVHSKTEDGSFKLELNRAALALFFVSLIGLVDLHPNAAIACGVIGGCYVIGGLIPAWGRSLPQKPSSLFKFLGLEVGVIALCLGVWVACLLSPVFAATVGFLWEWTIPVSEALKQVALLGLRIEVVQPVLAAVVLVGFIWCVTHKGTGWIALSYGALVAIFFANAVGTADIKKVFAGFFYTDPDRTAALVGLWASVIAAFGLYAVYRGFIKAITAIRDRTTERGVRKTLLPKVALVVCVLFATGNYGEAFAINEYPKDENHIYLGPSRDLPGGAFAWQERELQWVSDPDASMFYNQNDAKFMQRVKRIAGAKDLILNIPLDGSMYAYPVDGVNVLYKREITDEDSAQSQAIRLHLNEYATNPQVQQAVKDLDAKYVLQLSAKGPYGANYADYDRNRVGDWVGIASINPDTPGFKLVLSEGDMALYRIEPLPAATKS</sequence>
<protein>
    <submittedName>
        <fullName evidence="2">Uncharacterized protein</fullName>
    </submittedName>
</protein>
<dbReference type="EMBL" id="SRYE01000001">
    <property type="protein sequence ID" value="TGY63464.1"/>
    <property type="molecule type" value="Genomic_DNA"/>
</dbReference>
<gene>
    <name evidence="2" type="ORF">E5334_02920</name>
</gene>
<keyword evidence="3" id="KW-1185">Reference proteome</keyword>
<feature type="transmembrane region" description="Helical" evidence="1">
    <location>
        <begin position="147"/>
        <end position="166"/>
    </location>
</feature>
<feature type="transmembrane region" description="Helical" evidence="1">
    <location>
        <begin position="445"/>
        <end position="463"/>
    </location>
</feature>
<dbReference type="Proteomes" id="UP000310263">
    <property type="component" value="Unassembled WGS sequence"/>
</dbReference>
<feature type="transmembrane region" description="Helical" evidence="1">
    <location>
        <begin position="201"/>
        <end position="219"/>
    </location>
</feature>
<keyword evidence="1" id="KW-0472">Membrane</keyword>
<keyword evidence="1" id="KW-0812">Transmembrane</keyword>